<organism evidence="1 2">
    <name type="scientific">Deinococcus multiflagellatus</name>
    <dbReference type="NCBI Taxonomy" id="1656887"/>
    <lineage>
        <taxon>Bacteria</taxon>
        <taxon>Thermotogati</taxon>
        <taxon>Deinococcota</taxon>
        <taxon>Deinococci</taxon>
        <taxon>Deinococcales</taxon>
        <taxon>Deinococcaceae</taxon>
        <taxon>Deinococcus</taxon>
    </lineage>
</organism>
<evidence type="ECO:0000313" key="1">
    <source>
        <dbReference type="EMBL" id="MFC6659538.1"/>
    </source>
</evidence>
<sequence length="53" mass="5949">MGFSFAAPDGVLSHFLASPLRDFRAWYDEIQHEYGDEVDPARVALLDEVLSHG</sequence>
<protein>
    <submittedName>
        <fullName evidence="1">Uncharacterized protein</fullName>
    </submittedName>
</protein>
<evidence type="ECO:0000313" key="2">
    <source>
        <dbReference type="Proteomes" id="UP001596317"/>
    </source>
</evidence>
<name>A0ABW1ZGD5_9DEIO</name>
<gene>
    <name evidence="1" type="ORF">ACFP90_03500</name>
</gene>
<reference evidence="2" key="1">
    <citation type="journal article" date="2019" name="Int. J. Syst. Evol. Microbiol.">
        <title>The Global Catalogue of Microorganisms (GCM) 10K type strain sequencing project: providing services to taxonomists for standard genome sequencing and annotation.</title>
        <authorList>
            <consortium name="The Broad Institute Genomics Platform"/>
            <consortium name="The Broad Institute Genome Sequencing Center for Infectious Disease"/>
            <person name="Wu L."/>
            <person name="Ma J."/>
        </authorList>
    </citation>
    <scope>NUCLEOTIDE SEQUENCE [LARGE SCALE GENOMIC DNA]</scope>
    <source>
        <strain evidence="2">CCUG 63830</strain>
    </source>
</reference>
<proteinExistence type="predicted"/>
<accession>A0ABW1ZGD5</accession>
<dbReference type="RefSeq" id="WP_224604108.1">
    <property type="nucleotide sequence ID" value="NZ_JAIQXV010000001.1"/>
</dbReference>
<dbReference type="EMBL" id="JBHSWB010000001">
    <property type="protein sequence ID" value="MFC6659538.1"/>
    <property type="molecule type" value="Genomic_DNA"/>
</dbReference>
<dbReference type="Proteomes" id="UP001596317">
    <property type="component" value="Unassembled WGS sequence"/>
</dbReference>
<keyword evidence="2" id="KW-1185">Reference proteome</keyword>
<comment type="caution">
    <text evidence="1">The sequence shown here is derived from an EMBL/GenBank/DDBJ whole genome shotgun (WGS) entry which is preliminary data.</text>
</comment>